<accession>A0ABW6K761</accession>
<evidence type="ECO:0000259" key="4">
    <source>
        <dbReference type="Pfam" id="PF14266"/>
    </source>
</evidence>
<organism evidence="5 6">
    <name type="scientific">Cytobacillus mangrovibacter</name>
    <dbReference type="NCBI Taxonomy" id="3299024"/>
    <lineage>
        <taxon>Bacteria</taxon>
        <taxon>Bacillati</taxon>
        <taxon>Bacillota</taxon>
        <taxon>Bacilli</taxon>
        <taxon>Bacillales</taxon>
        <taxon>Bacillaceae</taxon>
        <taxon>Cytobacillus</taxon>
    </lineage>
</organism>
<feature type="domain" description="Putative component of 'biosynthetic module'" evidence="4">
    <location>
        <begin position="28"/>
        <end position="209"/>
    </location>
</feature>
<dbReference type="PANTHER" id="PTHR43343:SF3">
    <property type="entry name" value="PROTEASE DO-LIKE 8, CHLOROPLASTIC"/>
    <property type="match status" value="1"/>
</dbReference>
<name>A0ABW6K761_9BACI</name>
<dbReference type="RefSeq" id="WP_389223457.1">
    <property type="nucleotide sequence ID" value="NZ_JBIACJ010000018.1"/>
</dbReference>
<dbReference type="Pfam" id="PF13365">
    <property type="entry name" value="Trypsin_2"/>
    <property type="match status" value="1"/>
</dbReference>
<dbReference type="EMBL" id="JBIACJ010000018">
    <property type="protein sequence ID" value="MFE8698678.1"/>
    <property type="molecule type" value="Genomic_DNA"/>
</dbReference>
<keyword evidence="1" id="KW-0645">Protease</keyword>
<dbReference type="InterPro" id="IPR025647">
    <property type="entry name" value="YceG_bac"/>
</dbReference>
<proteinExistence type="predicted"/>
<dbReference type="SUPFAM" id="SSF50494">
    <property type="entry name" value="Trypsin-like serine proteases"/>
    <property type="match status" value="1"/>
</dbReference>
<keyword evidence="2" id="KW-0378">Hydrolase</keyword>
<dbReference type="InterPro" id="IPR009003">
    <property type="entry name" value="Peptidase_S1_PA"/>
</dbReference>
<dbReference type="Pfam" id="PF14266">
    <property type="entry name" value="YceG_bac"/>
    <property type="match status" value="1"/>
</dbReference>
<keyword evidence="6" id="KW-1185">Reference proteome</keyword>
<dbReference type="InterPro" id="IPR001940">
    <property type="entry name" value="Peptidase_S1C"/>
</dbReference>
<reference evidence="5 6" key="1">
    <citation type="submission" date="2024-08" db="EMBL/GenBank/DDBJ databases">
        <title>Two novel Cytobacillus novel species.</title>
        <authorList>
            <person name="Liu G."/>
        </authorList>
    </citation>
    <scope>NUCLEOTIDE SEQUENCE [LARGE SCALE GENOMIC DNA]</scope>
    <source>
        <strain evidence="5 6">FJAT-53684</strain>
    </source>
</reference>
<protein>
    <submittedName>
        <fullName evidence="5">Trypsin-like peptidase domain-containing protein</fullName>
    </submittedName>
</protein>
<comment type="caution">
    <text evidence="5">The sequence shown here is derived from an EMBL/GenBank/DDBJ whole genome shotgun (WGS) entry which is preliminary data.</text>
</comment>
<sequence length="469" mass="52992">MIVKTKPLKVKLKETHNPLEDFLIINKKESVTKEVLFARYIGIPDSVKHYTDHILRIDQHFASSMTAASYLRLHGLQIVSNINDIKRLSGIWENWQAMVTSSTDTNSFYQVPLSYPLDNETLEWTKKLTFIQILSLYQQAHPNSNPTLFKNFVVKFLNWMEVYLPKLFNATSISPKVMFIGDIKQHELLFLYFLYKLGCDICYMNPKEDIVHLDPKIDKYSTLYKCSSLYSENVKLPDFSSAPIIGHTSLPSKPNISSQPTVIANPAKQIQSQVQTQELSYEQLASLSNSVVMIKVYDDENKVLCYGSGVVIHSKGYILTNLHVVQGGHLFSVLYENETEEYITDHFIKYHQQYDLAIIKVDKHCSPLTIKMDGQLVRGQKIVAIGSPLGLFNSISDGIVSGFREIDSLSMIQFTAPISNGSSGGALLDMFGRLVGLITAGFDNGQNLNLAVPSQKIYLFAQNFIEHTN</sequence>
<dbReference type="Gene3D" id="2.40.10.120">
    <property type="match status" value="1"/>
</dbReference>
<gene>
    <name evidence="5" type="ORF">ACFYKT_20505</name>
</gene>
<dbReference type="PANTHER" id="PTHR43343">
    <property type="entry name" value="PEPTIDASE S12"/>
    <property type="match status" value="1"/>
</dbReference>
<dbReference type="InterPro" id="IPR051201">
    <property type="entry name" value="Chloro_Bact_Ser_Proteases"/>
</dbReference>
<evidence type="ECO:0000256" key="2">
    <source>
        <dbReference type="ARBA" id="ARBA00022801"/>
    </source>
</evidence>
<evidence type="ECO:0000256" key="3">
    <source>
        <dbReference type="ARBA" id="ARBA00022825"/>
    </source>
</evidence>
<keyword evidence="3" id="KW-0720">Serine protease</keyword>
<dbReference type="PRINTS" id="PR00834">
    <property type="entry name" value="PROTEASES2C"/>
</dbReference>
<evidence type="ECO:0000313" key="6">
    <source>
        <dbReference type="Proteomes" id="UP001601058"/>
    </source>
</evidence>
<evidence type="ECO:0000256" key="1">
    <source>
        <dbReference type="ARBA" id="ARBA00022670"/>
    </source>
</evidence>
<dbReference type="Proteomes" id="UP001601058">
    <property type="component" value="Unassembled WGS sequence"/>
</dbReference>
<evidence type="ECO:0000313" key="5">
    <source>
        <dbReference type="EMBL" id="MFE8698678.1"/>
    </source>
</evidence>